<reference evidence="2 3" key="1">
    <citation type="journal article" date="2009" name="Nature">
        <title>The Sorghum bicolor genome and the diversification of grasses.</title>
        <authorList>
            <person name="Paterson A.H."/>
            <person name="Bowers J.E."/>
            <person name="Bruggmann R."/>
            <person name="Dubchak I."/>
            <person name="Grimwood J."/>
            <person name="Gundlach H."/>
            <person name="Haberer G."/>
            <person name="Hellsten U."/>
            <person name="Mitros T."/>
            <person name="Poliakov A."/>
            <person name="Schmutz J."/>
            <person name="Spannagl M."/>
            <person name="Tang H."/>
            <person name="Wang X."/>
            <person name="Wicker T."/>
            <person name="Bharti A.K."/>
            <person name="Chapman J."/>
            <person name="Feltus F.A."/>
            <person name="Gowik U."/>
            <person name="Grigoriev I.V."/>
            <person name="Lyons E."/>
            <person name="Maher C.A."/>
            <person name="Martis M."/>
            <person name="Narechania A."/>
            <person name="Otillar R.P."/>
            <person name="Penning B.W."/>
            <person name="Salamov A.A."/>
            <person name="Wang Y."/>
            <person name="Zhang L."/>
            <person name="Carpita N.C."/>
            <person name="Freeling M."/>
            <person name="Gingle A.R."/>
            <person name="Hash C.T."/>
            <person name="Keller B."/>
            <person name="Klein P."/>
            <person name="Kresovich S."/>
            <person name="McCann M.C."/>
            <person name="Ming R."/>
            <person name="Peterson D.G."/>
            <person name="Mehboob-ur-Rahman"/>
            <person name="Ware D."/>
            <person name="Westhoff P."/>
            <person name="Mayer K.F."/>
            <person name="Messing J."/>
            <person name="Rokhsar D.S."/>
        </authorList>
    </citation>
    <scope>NUCLEOTIDE SEQUENCE [LARGE SCALE GENOMIC DNA]</scope>
    <source>
        <strain evidence="3">cv. BTx623</strain>
    </source>
</reference>
<dbReference type="AlphaFoldDB" id="A0A194YL82"/>
<proteinExistence type="predicted"/>
<evidence type="ECO:0000313" key="3">
    <source>
        <dbReference type="Proteomes" id="UP000000768"/>
    </source>
</evidence>
<reference evidence="3" key="2">
    <citation type="journal article" date="2018" name="Plant J.">
        <title>The Sorghum bicolor reference genome: improved assembly, gene annotations, a transcriptome atlas, and signatures of genome organization.</title>
        <authorList>
            <person name="McCormick R.F."/>
            <person name="Truong S.K."/>
            <person name="Sreedasyam A."/>
            <person name="Jenkins J."/>
            <person name="Shu S."/>
            <person name="Sims D."/>
            <person name="Kennedy M."/>
            <person name="Amirebrahimi M."/>
            <person name="Weers B.D."/>
            <person name="McKinley B."/>
            <person name="Mattison A."/>
            <person name="Morishige D.T."/>
            <person name="Grimwood J."/>
            <person name="Schmutz J."/>
            <person name="Mullet J.E."/>
        </authorList>
    </citation>
    <scope>NUCLEOTIDE SEQUENCE [LARGE SCALE GENOMIC DNA]</scope>
    <source>
        <strain evidence="3">cv. BTx623</strain>
    </source>
</reference>
<organism evidence="2 3">
    <name type="scientific">Sorghum bicolor</name>
    <name type="common">Sorghum</name>
    <name type="synonym">Sorghum vulgare</name>
    <dbReference type="NCBI Taxonomy" id="4558"/>
    <lineage>
        <taxon>Eukaryota</taxon>
        <taxon>Viridiplantae</taxon>
        <taxon>Streptophyta</taxon>
        <taxon>Embryophyta</taxon>
        <taxon>Tracheophyta</taxon>
        <taxon>Spermatophyta</taxon>
        <taxon>Magnoliopsida</taxon>
        <taxon>Liliopsida</taxon>
        <taxon>Poales</taxon>
        <taxon>Poaceae</taxon>
        <taxon>PACMAD clade</taxon>
        <taxon>Panicoideae</taxon>
        <taxon>Andropogonodae</taxon>
        <taxon>Andropogoneae</taxon>
        <taxon>Sorghinae</taxon>
        <taxon>Sorghum</taxon>
    </lineage>
</organism>
<name>A0A194YL82_SORBI</name>
<dbReference type="InParanoid" id="A0A194YL82"/>
<keyword evidence="3" id="KW-1185">Reference proteome</keyword>
<dbReference type="Gramene" id="KXG20730">
    <property type="protein sequence ID" value="KXG20730"/>
    <property type="gene ID" value="SORBI_3010G244300"/>
</dbReference>
<accession>A0A194YL82</accession>
<evidence type="ECO:0000313" key="2">
    <source>
        <dbReference type="EMBL" id="KXG20730.1"/>
    </source>
</evidence>
<sequence length="102" mass="10681">MAALSCSPRPTMALLPATCCHHPQSWRRPSPSPPNSSRNALPRPDGLACVGIGDGSNSGSGSVQGERGGGGARHGRELVVAPNWARNQFLFGRSDYGEVKDV</sequence>
<dbReference type="EMBL" id="CM000769">
    <property type="protein sequence ID" value="KXG20730.1"/>
    <property type="molecule type" value="Genomic_DNA"/>
</dbReference>
<feature type="compositionally biased region" description="Low complexity" evidence="1">
    <location>
        <begin position="35"/>
        <end position="44"/>
    </location>
</feature>
<dbReference type="Proteomes" id="UP000000768">
    <property type="component" value="Chromosome 10"/>
</dbReference>
<evidence type="ECO:0000256" key="1">
    <source>
        <dbReference type="SAM" id="MobiDB-lite"/>
    </source>
</evidence>
<protein>
    <submittedName>
        <fullName evidence="2">Uncharacterized protein</fullName>
    </submittedName>
</protein>
<feature type="region of interest" description="Disordered" evidence="1">
    <location>
        <begin position="21"/>
        <end position="74"/>
    </location>
</feature>
<gene>
    <name evidence="2" type="ORF">SORBI_3010G244300</name>
</gene>